<dbReference type="EMBL" id="QYCY01000004">
    <property type="protein sequence ID" value="RLV72911.1"/>
    <property type="molecule type" value="Genomic_DNA"/>
</dbReference>
<evidence type="ECO:0000259" key="1">
    <source>
        <dbReference type="Pfam" id="PF01796"/>
    </source>
</evidence>
<comment type="caution">
    <text evidence="3">The sequence shown here is derived from an EMBL/GenBank/DDBJ whole genome shotgun (WGS) entry which is preliminary data.</text>
</comment>
<evidence type="ECO:0008006" key="5">
    <source>
        <dbReference type="Google" id="ProtNLM"/>
    </source>
</evidence>
<dbReference type="InterPro" id="IPR052513">
    <property type="entry name" value="Thioester_dehydratase-like"/>
</dbReference>
<feature type="domain" description="ChsH2 C-terminal OB-fold" evidence="1">
    <location>
        <begin position="54"/>
        <end position="121"/>
    </location>
</feature>
<dbReference type="InterPro" id="IPR002878">
    <property type="entry name" value="ChsH2_C"/>
</dbReference>
<evidence type="ECO:0000313" key="4">
    <source>
        <dbReference type="Proteomes" id="UP000281594"/>
    </source>
</evidence>
<dbReference type="Gene3D" id="6.10.30.10">
    <property type="match status" value="1"/>
</dbReference>
<sequence>MSARVAPVASPLTAPYWEGIRARRLRIQRCASCRRYVHFPRPECPSCGGAELSYEEVSGRGLVHTFSVVHRTFAPGFADRTPYVIAWIELVEQPDLRAFGNVLGCEPGELRIGMPVELCFEELDGFGPLPAFRPFTDDSGHDNTLR</sequence>
<dbReference type="PANTHER" id="PTHR34075">
    <property type="entry name" value="BLR3430 PROTEIN"/>
    <property type="match status" value="1"/>
</dbReference>
<dbReference type="Pfam" id="PF12172">
    <property type="entry name" value="zf-ChsH2"/>
    <property type="match status" value="1"/>
</dbReference>
<dbReference type="InterPro" id="IPR012340">
    <property type="entry name" value="NA-bd_OB-fold"/>
</dbReference>
<proteinExistence type="predicted"/>
<dbReference type="STRING" id="1343740.M271_44445"/>
<name>A0A3L8R049_STRRN</name>
<protein>
    <recommendedName>
        <fullName evidence="5">DNA-binding protein</fullName>
    </recommendedName>
</protein>
<dbReference type="InterPro" id="IPR022002">
    <property type="entry name" value="ChsH2_Znr"/>
</dbReference>
<accession>A0A3L8R049</accession>
<dbReference type="Pfam" id="PF01796">
    <property type="entry name" value="OB_ChsH2_C"/>
    <property type="match status" value="1"/>
</dbReference>
<reference evidence="3 4" key="1">
    <citation type="journal article" date="2018" name="J. Biol. Chem.">
        <title>Discovery of the actinoplanic acid pathway in Streptomyces rapamycinicus reveals a genetically conserved synergism with rapamycin.</title>
        <authorList>
            <person name="Mrak P."/>
            <person name="Krastel P."/>
            <person name="Pivk Lukancic P."/>
            <person name="Tao J."/>
            <person name="Pistorius D."/>
            <person name="Moore C.M."/>
        </authorList>
    </citation>
    <scope>NUCLEOTIDE SEQUENCE [LARGE SCALE GENOMIC DNA]</scope>
    <source>
        <strain evidence="3 4">NRRL 5491</strain>
    </source>
</reference>
<dbReference type="Proteomes" id="UP000281594">
    <property type="component" value="Unassembled WGS sequence"/>
</dbReference>
<feature type="domain" description="ChsH2 rubredoxin-like zinc ribbon" evidence="2">
    <location>
        <begin position="17"/>
        <end position="52"/>
    </location>
</feature>
<dbReference type="PANTHER" id="PTHR34075:SF5">
    <property type="entry name" value="BLR3430 PROTEIN"/>
    <property type="match status" value="1"/>
</dbReference>
<evidence type="ECO:0000259" key="2">
    <source>
        <dbReference type="Pfam" id="PF12172"/>
    </source>
</evidence>
<evidence type="ECO:0000313" key="3">
    <source>
        <dbReference type="EMBL" id="RLV72911.1"/>
    </source>
</evidence>
<dbReference type="AlphaFoldDB" id="A0A3L8R049"/>
<organism evidence="3 4">
    <name type="scientific">Streptomyces rapamycinicus (strain ATCC 29253 / DSM 41530 / NRRL 5491 / AYB-994)</name>
    <name type="common">Streptomyces hygroscopicus (strain ATCC 29253)</name>
    <dbReference type="NCBI Taxonomy" id="1343740"/>
    <lineage>
        <taxon>Bacteria</taxon>
        <taxon>Bacillati</taxon>
        <taxon>Actinomycetota</taxon>
        <taxon>Actinomycetes</taxon>
        <taxon>Kitasatosporales</taxon>
        <taxon>Streptomycetaceae</taxon>
        <taxon>Streptomyces</taxon>
        <taxon>Streptomyces violaceusniger group</taxon>
    </lineage>
</organism>
<gene>
    <name evidence="3" type="ORF">D3C57_150330</name>
</gene>
<dbReference type="SUPFAM" id="SSF50249">
    <property type="entry name" value="Nucleic acid-binding proteins"/>
    <property type="match status" value="1"/>
</dbReference>